<name>A0A0A1TAV7_9HYPO</name>
<dbReference type="HOGENOM" id="CLU_024263_0_1_1"/>
<dbReference type="PANTHER" id="PTHR35184:SF1">
    <property type="entry name" value="INTEGRAL MEMBRANE PROTEIN"/>
    <property type="match status" value="1"/>
</dbReference>
<evidence type="ECO:0000256" key="1">
    <source>
        <dbReference type="SAM" id="MobiDB-lite"/>
    </source>
</evidence>
<keyword evidence="2" id="KW-1133">Transmembrane helix</keyword>
<feature type="transmembrane region" description="Helical" evidence="2">
    <location>
        <begin position="264"/>
        <end position="283"/>
    </location>
</feature>
<feature type="compositionally biased region" description="Low complexity" evidence="1">
    <location>
        <begin position="1"/>
        <end position="16"/>
    </location>
</feature>
<evidence type="ECO:0000313" key="4">
    <source>
        <dbReference type="Proteomes" id="UP000039046"/>
    </source>
</evidence>
<organism evidence="3 4">
    <name type="scientific">[Torrubiella] hemipterigena</name>
    <dbReference type="NCBI Taxonomy" id="1531966"/>
    <lineage>
        <taxon>Eukaryota</taxon>
        <taxon>Fungi</taxon>
        <taxon>Dikarya</taxon>
        <taxon>Ascomycota</taxon>
        <taxon>Pezizomycotina</taxon>
        <taxon>Sordariomycetes</taxon>
        <taxon>Hypocreomycetidae</taxon>
        <taxon>Hypocreales</taxon>
        <taxon>Clavicipitaceae</taxon>
        <taxon>Clavicipitaceae incertae sedis</taxon>
        <taxon>'Torrubiella' clade</taxon>
    </lineage>
</organism>
<sequence length="351" mass="38673">MSSPQQRPGSQPSAMQGPPPGPPYAPQGAGLGGQPTLDVDAPISAVLIALFICSAALNMTIFQRNRKRGIKFVLSAVVFGFSMARIAANVMRIVWAGYPRNASIAIAAGVLTSAGVVLLFIVNLLLTQRIVRAHHPTFGWSTPGRIFFRFFLFSIVGMLIMVIIASVYGFYTLDTTVLSKIRNVQLFAVTYLAVLAFLPIPILAVNFAVPRTAPIDNFGTGSMRFKVFLVLFTAALLTLGAGFRAGIAYYVRPKTDPAWFHSKACYYCFNYVIELVVVFTYALNRFDRLFLIPNGSKAPGDYSRLANSTNAKTDEEAVTEDRPITAAEQRQQERQWENRLQSELEKREADA</sequence>
<evidence type="ECO:0008006" key="5">
    <source>
        <dbReference type="Google" id="ProtNLM"/>
    </source>
</evidence>
<feature type="transmembrane region" description="Helical" evidence="2">
    <location>
        <begin position="41"/>
        <end position="61"/>
    </location>
</feature>
<feature type="transmembrane region" description="Helical" evidence="2">
    <location>
        <begin position="104"/>
        <end position="126"/>
    </location>
</feature>
<dbReference type="STRING" id="1531966.A0A0A1TAV7"/>
<dbReference type="Proteomes" id="UP000039046">
    <property type="component" value="Unassembled WGS sequence"/>
</dbReference>
<gene>
    <name evidence="3" type="ORF">VHEMI03466</name>
</gene>
<dbReference type="InterPro" id="IPR021460">
    <property type="entry name" value="DUF3112"/>
</dbReference>
<feature type="compositionally biased region" description="Basic and acidic residues" evidence="1">
    <location>
        <begin position="330"/>
        <end position="351"/>
    </location>
</feature>
<reference evidence="3 4" key="1">
    <citation type="journal article" date="2015" name="Genome Announc.">
        <title>Draft Genome Sequence and Gene Annotation of the Entomopathogenic Fungus Verticillium hemipterigenum.</title>
        <authorList>
            <person name="Horn F."/>
            <person name="Habel A."/>
            <person name="Scharf D.H."/>
            <person name="Dworschak J."/>
            <person name="Brakhage A.A."/>
            <person name="Guthke R."/>
            <person name="Hertweck C."/>
            <person name="Linde J."/>
        </authorList>
    </citation>
    <scope>NUCLEOTIDE SEQUENCE [LARGE SCALE GENOMIC DNA]</scope>
</reference>
<feature type="compositionally biased region" description="Basic and acidic residues" evidence="1">
    <location>
        <begin position="312"/>
        <end position="323"/>
    </location>
</feature>
<feature type="transmembrane region" description="Helical" evidence="2">
    <location>
        <begin position="229"/>
        <end position="252"/>
    </location>
</feature>
<dbReference type="OrthoDB" id="3357002at2759"/>
<dbReference type="PANTHER" id="PTHR35184">
    <property type="entry name" value="YALI0C10208P"/>
    <property type="match status" value="1"/>
</dbReference>
<proteinExistence type="predicted"/>
<evidence type="ECO:0000313" key="3">
    <source>
        <dbReference type="EMBL" id="CEJ84410.1"/>
    </source>
</evidence>
<accession>A0A0A1TAV7</accession>
<dbReference type="Pfam" id="PF11309">
    <property type="entry name" value="DUF3112"/>
    <property type="match status" value="1"/>
</dbReference>
<feature type="transmembrane region" description="Helical" evidence="2">
    <location>
        <begin position="73"/>
        <end position="98"/>
    </location>
</feature>
<keyword evidence="4" id="KW-1185">Reference proteome</keyword>
<keyword evidence="2" id="KW-0812">Transmembrane</keyword>
<feature type="transmembrane region" description="Helical" evidence="2">
    <location>
        <begin position="188"/>
        <end position="209"/>
    </location>
</feature>
<dbReference type="AlphaFoldDB" id="A0A0A1TAV7"/>
<feature type="transmembrane region" description="Helical" evidence="2">
    <location>
        <begin position="146"/>
        <end position="168"/>
    </location>
</feature>
<feature type="region of interest" description="Disordered" evidence="1">
    <location>
        <begin position="1"/>
        <end position="29"/>
    </location>
</feature>
<dbReference type="EMBL" id="CDHN01000002">
    <property type="protein sequence ID" value="CEJ84410.1"/>
    <property type="molecule type" value="Genomic_DNA"/>
</dbReference>
<protein>
    <recommendedName>
        <fullName evidence="5">Family c-likeg-protein-coupled receptor protein</fullName>
    </recommendedName>
</protein>
<keyword evidence="2" id="KW-0472">Membrane</keyword>
<evidence type="ECO:0000256" key="2">
    <source>
        <dbReference type="SAM" id="Phobius"/>
    </source>
</evidence>
<feature type="region of interest" description="Disordered" evidence="1">
    <location>
        <begin position="303"/>
        <end position="351"/>
    </location>
</feature>